<accession>A0ABS6JHH2</accession>
<dbReference type="RefSeq" id="WP_217067256.1">
    <property type="nucleotide sequence ID" value="NZ_JAHQCS010000121.1"/>
</dbReference>
<comment type="caution">
    <text evidence="2">The sequence shown here is derived from an EMBL/GenBank/DDBJ whole genome shotgun (WGS) entry which is preliminary data.</text>
</comment>
<keyword evidence="3" id="KW-1185">Reference proteome</keyword>
<protein>
    <submittedName>
        <fullName evidence="2">YrdB family protein</fullName>
    </submittedName>
</protein>
<evidence type="ECO:0000313" key="3">
    <source>
        <dbReference type="Proteomes" id="UP000784880"/>
    </source>
</evidence>
<evidence type="ECO:0000256" key="1">
    <source>
        <dbReference type="SAM" id="Phobius"/>
    </source>
</evidence>
<keyword evidence="1" id="KW-1133">Transmembrane helix</keyword>
<proteinExistence type="predicted"/>
<keyword evidence="1" id="KW-0472">Membrane</keyword>
<keyword evidence="1" id="KW-0812">Transmembrane</keyword>
<dbReference type="InterPro" id="IPR021214">
    <property type="entry name" value="DUF2568"/>
</dbReference>
<dbReference type="Proteomes" id="UP000784880">
    <property type="component" value="Unassembled WGS sequence"/>
</dbReference>
<organism evidence="2 3">
    <name type="scientific">Evansella tamaricis</name>
    <dbReference type="NCBI Taxonomy" id="2069301"/>
    <lineage>
        <taxon>Bacteria</taxon>
        <taxon>Bacillati</taxon>
        <taxon>Bacillota</taxon>
        <taxon>Bacilli</taxon>
        <taxon>Bacillales</taxon>
        <taxon>Bacillaceae</taxon>
        <taxon>Evansella</taxon>
    </lineage>
</organism>
<evidence type="ECO:0000313" key="2">
    <source>
        <dbReference type="EMBL" id="MBU9713083.1"/>
    </source>
</evidence>
<dbReference type="EMBL" id="JAHQCS010000121">
    <property type="protein sequence ID" value="MBU9713083.1"/>
    <property type="molecule type" value="Genomic_DNA"/>
</dbReference>
<feature type="transmembrane region" description="Helical" evidence="1">
    <location>
        <begin position="33"/>
        <end position="53"/>
    </location>
</feature>
<reference evidence="2 3" key="1">
    <citation type="submission" date="2021-06" db="EMBL/GenBank/DDBJ databases">
        <title>Bacillus sp. RD4P76, an endophyte from a halophyte.</title>
        <authorList>
            <person name="Sun J.-Q."/>
        </authorList>
    </citation>
    <scope>NUCLEOTIDE SEQUENCE [LARGE SCALE GENOMIC DNA]</scope>
    <source>
        <strain evidence="2 3">CGMCC 1.15917</strain>
    </source>
</reference>
<sequence length="110" mass="12094">MMSLGLMGLRFLLEVFSIIILCVWGFQSNSNQLIKLLLGIGAPVVLIVVWGLFGAPAAPYLLEGWNHFVLEVVIYGLATLALLKIGYPFLAIAFFIVAVGNRILLNWFGL</sequence>
<feature type="transmembrane region" description="Helical" evidence="1">
    <location>
        <begin position="6"/>
        <end position="26"/>
    </location>
</feature>
<gene>
    <name evidence="2" type="ORF">KS419_15230</name>
</gene>
<name>A0ABS6JHH2_9BACI</name>
<dbReference type="Pfam" id="PF10823">
    <property type="entry name" value="DUF2568"/>
    <property type="match status" value="1"/>
</dbReference>